<dbReference type="KEGG" id="lak:106164323"/>
<dbReference type="InParanoid" id="A0A1S3IHG7"/>
<evidence type="ECO:0000256" key="10">
    <source>
        <dbReference type="ARBA" id="ARBA00023242"/>
    </source>
</evidence>
<evidence type="ECO:0000313" key="13">
    <source>
        <dbReference type="RefSeq" id="XP_013397657.1"/>
    </source>
</evidence>
<sequence>MRPVAVDEITGIWSYLLTIDWTETWILCLLGFHLLCYTLIYITRRTGAAQAVLFVFMLMVVYFSENINEKAAEHWRLFSKQQYFDSNGLFISLLLSTPLLLGCMAIVMLWLWEVSQLMVSLKTKQIQRQAKKQEAEQKEKKK</sequence>
<evidence type="ECO:0000256" key="6">
    <source>
        <dbReference type="ARBA" id="ARBA00022989"/>
    </source>
</evidence>
<keyword evidence="7" id="KW-0175">Coiled coil</keyword>
<gene>
    <name evidence="13" type="primary">LOC106164323</name>
</gene>
<evidence type="ECO:0000256" key="11">
    <source>
        <dbReference type="SAM" id="Phobius"/>
    </source>
</evidence>
<feature type="transmembrane region" description="Helical" evidence="11">
    <location>
        <begin position="24"/>
        <end position="42"/>
    </location>
</feature>
<feature type="transmembrane region" description="Helical" evidence="11">
    <location>
        <begin position="88"/>
        <end position="112"/>
    </location>
</feature>
<organism evidence="12 13">
    <name type="scientific">Lingula anatina</name>
    <name type="common">Brachiopod</name>
    <name type="synonym">Lingula unguis</name>
    <dbReference type="NCBI Taxonomy" id="7574"/>
    <lineage>
        <taxon>Eukaryota</taxon>
        <taxon>Metazoa</taxon>
        <taxon>Spiralia</taxon>
        <taxon>Lophotrochozoa</taxon>
        <taxon>Brachiopoda</taxon>
        <taxon>Linguliformea</taxon>
        <taxon>Lingulata</taxon>
        <taxon>Lingulida</taxon>
        <taxon>Linguloidea</taxon>
        <taxon>Lingulidae</taxon>
        <taxon>Lingula</taxon>
    </lineage>
</organism>
<comment type="subcellular location">
    <subcellularLocation>
        <location evidence="2">Endomembrane system</location>
        <topology evidence="2">Multi-pass membrane protein</topology>
    </subcellularLocation>
    <subcellularLocation>
        <location evidence="1">Nucleus membrane</location>
    </subcellularLocation>
</comment>
<evidence type="ECO:0000256" key="4">
    <source>
        <dbReference type="ARBA" id="ARBA00014253"/>
    </source>
</evidence>
<reference evidence="13" key="1">
    <citation type="submission" date="2025-08" db="UniProtKB">
        <authorList>
            <consortium name="RefSeq"/>
        </authorList>
    </citation>
    <scope>IDENTIFICATION</scope>
    <source>
        <tissue evidence="13">Gonads</tissue>
    </source>
</reference>
<protein>
    <recommendedName>
        <fullName evidence="4">Transmembrane protein 18</fullName>
    </recommendedName>
</protein>
<keyword evidence="10" id="KW-0539">Nucleus</keyword>
<keyword evidence="12" id="KW-1185">Reference proteome</keyword>
<evidence type="ECO:0000256" key="5">
    <source>
        <dbReference type="ARBA" id="ARBA00022692"/>
    </source>
</evidence>
<dbReference type="GeneID" id="106164323"/>
<feature type="transmembrane region" description="Helical" evidence="11">
    <location>
        <begin position="49"/>
        <end position="68"/>
    </location>
</feature>
<evidence type="ECO:0000256" key="8">
    <source>
        <dbReference type="ARBA" id="ARBA00023125"/>
    </source>
</evidence>
<evidence type="ECO:0000256" key="9">
    <source>
        <dbReference type="ARBA" id="ARBA00023136"/>
    </source>
</evidence>
<keyword evidence="6 11" id="KW-1133">Transmembrane helix</keyword>
<dbReference type="AlphaFoldDB" id="A0A1S3IHG7"/>
<dbReference type="OrthoDB" id="411535at2759"/>
<keyword evidence="8" id="KW-0238">DNA-binding</keyword>
<dbReference type="FunCoup" id="A0A1S3IHG7">
    <property type="interactions" value="1067"/>
</dbReference>
<comment type="similarity">
    <text evidence="3">Belongs to the TMEM18 family.</text>
</comment>
<evidence type="ECO:0000313" key="12">
    <source>
        <dbReference type="Proteomes" id="UP000085678"/>
    </source>
</evidence>
<dbReference type="Pfam" id="PF14770">
    <property type="entry name" value="TMEM18"/>
    <property type="match status" value="1"/>
</dbReference>
<dbReference type="Proteomes" id="UP000085678">
    <property type="component" value="Unplaced"/>
</dbReference>
<dbReference type="GO" id="GO:0003677">
    <property type="term" value="F:DNA binding"/>
    <property type="evidence" value="ECO:0007669"/>
    <property type="project" value="UniProtKB-KW"/>
</dbReference>
<name>A0A1S3IHG7_LINAN</name>
<evidence type="ECO:0000256" key="1">
    <source>
        <dbReference type="ARBA" id="ARBA00004126"/>
    </source>
</evidence>
<evidence type="ECO:0000256" key="3">
    <source>
        <dbReference type="ARBA" id="ARBA00009971"/>
    </source>
</evidence>
<evidence type="ECO:0000256" key="2">
    <source>
        <dbReference type="ARBA" id="ARBA00004127"/>
    </source>
</evidence>
<dbReference type="RefSeq" id="XP_013397657.1">
    <property type="nucleotide sequence ID" value="XM_013542203.2"/>
</dbReference>
<dbReference type="PANTHER" id="PTHR22593:SF2">
    <property type="entry name" value="TRANSMEMBRANE PROTEIN 18"/>
    <property type="match status" value="1"/>
</dbReference>
<dbReference type="PANTHER" id="PTHR22593">
    <property type="entry name" value="TRANSMEMBRANE PROTEIN 18"/>
    <property type="match status" value="1"/>
</dbReference>
<proteinExistence type="inferred from homology"/>
<dbReference type="InterPro" id="IPR026721">
    <property type="entry name" value="TMEM18"/>
</dbReference>
<accession>A0A1S3IHG7</accession>
<keyword evidence="9 11" id="KW-0472">Membrane</keyword>
<dbReference type="GO" id="GO:0031965">
    <property type="term" value="C:nuclear membrane"/>
    <property type="evidence" value="ECO:0007669"/>
    <property type="project" value="UniProtKB-SubCell"/>
</dbReference>
<keyword evidence="5 11" id="KW-0812">Transmembrane</keyword>
<evidence type="ECO:0000256" key="7">
    <source>
        <dbReference type="ARBA" id="ARBA00023054"/>
    </source>
</evidence>